<evidence type="ECO:0000313" key="2">
    <source>
        <dbReference type="EMBL" id="QKN23397.1"/>
    </source>
</evidence>
<dbReference type="Gene3D" id="1.20.5.620">
    <property type="entry name" value="F1F0 ATP synthase subunit B, membrane domain"/>
    <property type="match status" value="1"/>
</dbReference>
<reference evidence="3" key="2">
    <citation type="journal article" date="2021" name="Appl. Environ. Microbiol.">
        <title>Adaptability of a Caproate-Producing Bacterium Contributes to Its Dominance in an Anaerobic Fermentation System.</title>
        <authorList>
            <person name="Wang H."/>
            <person name="Gu Y."/>
            <person name="Zhou W."/>
            <person name="Zhao D."/>
            <person name="Qiao Z."/>
            <person name="Zheng J."/>
            <person name="Gao J."/>
            <person name="Chen X."/>
            <person name="Ren C."/>
            <person name="Xu Y."/>
        </authorList>
    </citation>
    <scope>NUCLEOTIDE SEQUENCE</scope>
    <source>
        <strain evidence="3">JNU-WLY1368</strain>
    </source>
</reference>
<dbReference type="RefSeq" id="WP_086036448.1">
    <property type="nucleotide sequence ID" value="NZ_CP046051.1"/>
</dbReference>
<evidence type="ECO:0000313" key="4">
    <source>
        <dbReference type="Proteomes" id="UP000501316"/>
    </source>
</evidence>
<gene>
    <name evidence="2" type="ORF">GJQ69_02140</name>
    <name evidence="3" type="ORF">GKP14_02220</name>
</gene>
<evidence type="ECO:0000313" key="3">
    <source>
        <dbReference type="EMBL" id="QKO29925.1"/>
    </source>
</evidence>
<evidence type="ECO:0000256" key="1">
    <source>
        <dbReference type="SAM" id="Coils"/>
    </source>
</evidence>
<organism evidence="2 4">
    <name type="scientific">Caproicibacterium lactatifermentans</name>
    <dbReference type="NCBI Taxonomy" id="2666138"/>
    <lineage>
        <taxon>Bacteria</taxon>
        <taxon>Bacillati</taxon>
        <taxon>Bacillota</taxon>
        <taxon>Clostridia</taxon>
        <taxon>Eubacteriales</taxon>
        <taxon>Oscillospiraceae</taxon>
        <taxon>Caproicibacterium</taxon>
    </lineage>
</organism>
<accession>A0A859DN19</accession>
<dbReference type="Proteomes" id="UP000501316">
    <property type="component" value="Chromosome"/>
</dbReference>
<protein>
    <submittedName>
        <fullName evidence="2">ATPase</fullName>
    </submittedName>
</protein>
<dbReference type="EMBL" id="CP046051">
    <property type="protein sequence ID" value="QKN23397.1"/>
    <property type="molecule type" value="Genomic_DNA"/>
</dbReference>
<dbReference type="EMBL" id="CP046161">
    <property type="protein sequence ID" value="QKO29925.1"/>
    <property type="molecule type" value="Genomic_DNA"/>
</dbReference>
<reference evidence="3" key="3">
    <citation type="journal article" date="2022" name="Int. J. Syst. Evol. Microbiol.">
        <title>Caproicibacterium lactatifermentans sp. nov., isolated from pit clay used for the production of Chinese strong aroma-type liquor.</title>
        <authorList>
            <person name="Wang H."/>
            <person name="Gu Y."/>
            <person name="Zhao D."/>
            <person name="Qiao Z."/>
            <person name="Zheng J."/>
            <person name="Gao J."/>
            <person name="Ren C."/>
            <person name="Xu Y."/>
        </authorList>
    </citation>
    <scope>NUCLEOTIDE SEQUENCE</scope>
    <source>
        <strain evidence="3">JNU-WLY1368</strain>
    </source>
</reference>
<feature type="coiled-coil region" evidence="1">
    <location>
        <begin position="66"/>
        <end position="93"/>
    </location>
</feature>
<name>A0A859DN19_9FIRM</name>
<dbReference type="KEGG" id="clf:GJQ69_02140"/>
<reference evidence="4 5" key="1">
    <citation type="submission" date="2019-11" db="EMBL/GenBank/DDBJ databases">
        <authorList>
            <person name="Ren C."/>
            <person name="Wang H."/>
            <person name="Xu Y."/>
        </authorList>
    </citation>
    <scope>NUCLEOTIDE SEQUENCE [LARGE SCALE GENOMIC DNA]</scope>
    <source>
        <strain evidence="5">JNU-WLY1368</strain>
        <strain evidence="2 4">LBM 19010</strain>
    </source>
</reference>
<keyword evidence="1" id="KW-0175">Coiled coil</keyword>
<evidence type="ECO:0000313" key="5">
    <source>
        <dbReference type="Proteomes" id="UP000509623"/>
    </source>
</evidence>
<proteinExistence type="predicted"/>
<dbReference type="AlphaFoldDB" id="A0A859DN19"/>
<keyword evidence="5" id="KW-1185">Reference proteome</keyword>
<dbReference type="Proteomes" id="UP000509623">
    <property type="component" value="Chromosome"/>
</dbReference>
<sequence>MSDENTVSAEELIDELEQMLDGAWHLPLGRGKAVLNGEEARQILSELRDTLPREVSQARAIVADRAKILTDAQKRAERTIQEAETRARDMTSKQAVLRQAQKIATEMLTVAQKQTRDMRHASSRYVDDLMRRADDSLTENLSELRTARKNIQEIAAHTGKNHSRQ</sequence>